<reference evidence="1 2" key="1">
    <citation type="submission" date="2018-06" db="EMBL/GenBank/DDBJ databases">
        <authorList>
            <consortium name="Pathogen Informatics"/>
            <person name="Doyle S."/>
        </authorList>
    </citation>
    <scope>NUCLEOTIDE SEQUENCE [LARGE SCALE GENOMIC DNA]</scope>
    <source>
        <strain evidence="1 2">NCTC12376</strain>
    </source>
</reference>
<organism evidence="1 2">
    <name type="scientific">Legionella quateirensis</name>
    <dbReference type="NCBI Taxonomy" id="45072"/>
    <lineage>
        <taxon>Bacteria</taxon>
        <taxon>Pseudomonadati</taxon>
        <taxon>Pseudomonadota</taxon>
        <taxon>Gammaproteobacteria</taxon>
        <taxon>Legionellales</taxon>
        <taxon>Legionellaceae</taxon>
        <taxon>Legionella</taxon>
    </lineage>
</organism>
<proteinExistence type="predicted"/>
<name>A0A378L2L1_9GAMM</name>
<protein>
    <submittedName>
        <fullName evidence="1">Uncharacterized protein</fullName>
    </submittedName>
</protein>
<dbReference type="Proteomes" id="UP000254230">
    <property type="component" value="Unassembled WGS sequence"/>
</dbReference>
<accession>A0A378L2L1</accession>
<sequence length="68" mass="8033">MFKKRKEVSGEAPDLRLLFGLELHIETLEILYKQLSDVFSNLICASLLKFSLYFYRKITYKLMVIKEG</sequence>
<gene>
    <name evidence="1" type="ORF">NCTC12376_02168</name>
</gene>
<dbReference type="EMBL" id="UGOW01000001">
    <property type="protein sequence ID" value="STY18350.1"/>
    <property type="molecule type" value="Genomic_DNA"/>
</dbReference>
<dbReference type="AlphaFoldDB" id="A0A378L2L1"/>
<evidence type="ECO:0000313" key="2">
    <source>
        <dbReference type="Proteomes" id="UP000254230"/>
    </source>
</evidence>
<evidence type="ECO:0000313" key="1">
    <source>
        <dbReference type="EMBL" id="STY18350.1"/>
    </source>
</evidence>